<feature type="domain" description="Methyl-accepting transducer" evidence="3">
    <location>
        <begin position="20"/>
        <end position="256"/>
    </location>
</feature>
<dbReference type="GO" id="GO:0016020">
    <property type="term" value="C:membrane"/>
    <property type="evidence" value="ECO:0007669"/>
    <property type="project" value="InterPro"/>
</dbReference>
<dbReference type="AlphaFoldDB" id="A0A4Y8ZW46"/>
<reference evidence="4 5" key="1">
    <citation type="submission" date="2019-03" db="EMBL/GenBank/DDBJ databases">
        <title>Genome sequence of Sphingomonas sp. 17J27-24.</title>
        <authorList>
            <person name="Kim M."/>
            <person name="Maeng S."/>
            <person name="Sathiyaraj S."/>
        </authorList>
    </citation>
    <scope>NUCLEOTIDE SEQUENCE [LARGE SCALE GENOMIC DNA]</scope>
    <source>
        <strain evidence="4 5">17J27-24</strain>
    </source>
</reference>
<dbReference type="PROSITE" id="PS50111">
    <property type="entry name" value="CHEMOTAXIS_TRANSDUC_2"/>
    <property type="match status" value="1"/>
</dbReference>
<evidence type="ECO:0000313" key="4">
    <source>
        <dbReference type="EMBL" id="TFI60261.1"/>
    </source>
</evidence>
<evidence type="ECO:0000256" key="2">
    <source>
        <dbReference type="PROSITE-ProRule" id="PRU00284"/>
    </source>
</evidence>
<evidence type="ECO:0000256" key="1">
    <source>
        <dbReference type="ARBA" id="ARBA00023224"/>
    </source>
</evidence>
<accession>A0A4Y8ZW46</accession>
<gene>
    <name evidence="4" type="ORF">E2493_00675</name>
</gene>
<evidence type="ECO:0000313" key="5">
    <source>
        <dbReference type="Proteomes" id="UP000298213"/>
    </source>
</evidence>
<evidence type="ECO:0000259" key="3">
    <source>
        <dbReference type="PROSITE" id="PS50111"/>
    </source>
</evidence>
<dbReference type="OrthoDB" id="5292010at2"/>
<dbReference type="InterPro" id="IPR004089">
    <property type="entry name" value="MCPsignal_dom"/>
</dbReference>
<keyword evidence="5" id="KW-1185">Reference proteome</keyword>
<protein>
    <submittedName>
        <fullName evidence="4">Chemotaxis protein</fullName>
    </submittedName>
</protein>
<dbReference type="EMBL" id="SPDV01000001">
    <property type="protein sequence ID" value="TFI60261.1"/>
    <property type="molecule type" value="Genomic_DNA"/>
</dbReference>
<dbReference type="PANTHER" id="PTHR32089">
    <property type="entry name" value="METHYL-ACCEPTING CHEMOTAXIS PROTEIN MCPB"/>
    <property type="match status" value="1"/>
</dbReference>
<dbReference type="PANTHER" id="PTHR32089:SF112">
    <property type="entry name" value="LYSOZYME-LIKE PROTEIN-RELATED"/>
    <property type="match status" value="1"/>
</dbReference>
<dbReference type="SMART" id="SM00283">
    <property type="entry name" value="MA"/>
    <property type="match status" value="1"/>
</dbReference>
<dbReference type="GO" id="GO:0007165">
    <property type="term" value="P:signal transduction"/>
    <property type="evidence" value="ECO:0007669"/>
    <property type="project" value="UniProtKB-KW"/>
</dbReference>
<dbReference type="SUPFAM" id="SSF58104">
    <property type="entry name" value="Methyl-accepting chemotaxis protein (MCP) signaling domain"/>
    <property type="match status" value="1"/>
</dbReference>
<name>A0A4Y8ZW46_9SPHN</name>
<dbReference type="Proteomes" id="UP000298213">
    <property type="component" value="Unassembled WGS sequence"/>
</dbReference>
<dbReference type="Pfam" id="PF00015">
    <property type="entry name" value="MCPsignal"/>
    <property type="match status" value="1"/>
</dbReference>
<proteinExistence type="predicted"/>
<dbReference type="Gene3D" id="1.10.287.950">
    <property type="entry name" value="Methyl-accepting chemotaxis protein"/>
    <property type="match status" value="1"/>
</dbReference>
<sequence length="479" mass="52015">MASSAIEAPDGNAISTVARNCGSLAIECSDVSGYVAGVSERISSNLKMLDSLEDVTSRLLLDQARVAESTDEARILAEQARDKLGQGRAAIEDTISIFSGLTELVVQLGERMAGFAEAMSQVQKVSSTIEGIAYKTNMLALNATIEAARAGESGRSFAVVAAEVKKLAHDTRAATSEIAATVASLTHEAEAVTSEIETGVSRSREAQSGFAAITTTVRDVADIVAMVDRQTDGIAQSTSLIQQSVDRVKSGLSSFAVDARENGGELHTVHDRLNRLERLSGDMLDRLASCGVRIDDTVFIERSQQVTGEIASLIEAGVARGEVTLEDVFDTDYVPMPGTDPVQYTTRFCEWADTHIRAVLDRVSAEDPRYIGCVMSDMNGYLPTHVTARSQPQSSDPAWNAKNCRNRRNMIDDATRRAIESDKEAMLVTYRINLGEGQFLPVKNVFVPLYIGGRRWGNFELAYRDEEMRLDARRGESSI</sequence>
<keyword evidence="1 2" id="KW-0807">Transducer</keyword>
<dbReference type="RefSeq" id="WP_135082687.1">
    <property type="nucleotide sequence ID" value="NZ_SPDV01000001.1"/>
</dbReference>
<organism evidence="4 5">
    <name type="scientific">Sphingomonas parva</name>
    <dbReference type="NCBI Taxonomy" id="2555898"/>
    <lineage>
        <taxon>Bacteria</taxon>
        <taxon>Pseudomonadati</taxon>
        <taxon>Pseudomonadota</taxon>
        <taxon>Alphaproteobacteria</taxon>
        <taxon>Sphingomonadales</taxon>
        <taxon>Sphingomonadaceae</taxon>
        <taxon>Sphingomonas</taxon>
    </lineage>
</organism>
<comment type="caution">
    <text evidence="4">The sequence shown here is derived from an EMBL/GenBank/DDBJ whole genome shotgun (WGS) entry which is preliminary data.</text>
</comment>